<protein>
    <submittedName>
        <fullName evidence="6">Transcriptional regulator</fullName>
    </submittedName>
</protein>
<feature type="domain" description="HTH hxlR-type" evidence="5">
    <location>
        <begin position="9"/>
        <end position="108"/>
    </location>
</feature>
<evidence type="ECO:0000256" key="2">
    <source>
        <dbReference type="ARBA" id="ARBA00023125"/>
    </source>
</evidence>
<keyword evidence="3" id="KW-0804">Transcription</keyword>
<organism evidence="6 7">
    <name type="scientific">Corallococcus terminator</name>
    <dbReference type="NCBI Taxonomy" id="2316733"/>
    <lineage>
        <taxon>Bacteria</taxon>
        <taxon>Pseudomonadati</taxon>
        <taxon>Myxococcota</taxon>
        <taxon>Myxococcia</taxon>
        <taxon>Myxococcales</taxon>
        <taxon>Cystobacterineae</taxon>
        <taxon>Myxococcaceae</taxon>
        <taxon>Corallococcus</taxon>
    </lineage>
</organism>
<evidence type="ECO:0000313" key="6">
    <source>
        <dbReference type="EMBL" id="RKG83132.1"/>
    </source>
</evidence>
<dbReference type="Gene3D" id="1.10.10.10">
    <property type="entry name" value="Winged helix-like DNA-binding domain superfamily/Winged helix DNA-binding domain"/>
    <property type="match status" value="1"/>
</dbReference>
<dbReference type="InterPro" id="IPR011991">
    <property type="entry name" value="ArsR-like_HTH"/>
</dbReference>
<evidence type="ECO:0000256" key="1">
    <source>
        <dbReference type="ARBA" id="ARBA00023015"/>
    </source>
</evidence>
<keyword evidence="7" id="KW-1185">Reference proteome</keyword>
<gene>
    <name evidence="6" type="ORF">D7V88_24395</name>
</gene>
<dbReference type="InterPro" id="IPR036388">
    <property type="entry name" value="WH-like_DNA-bd_sf"/>
</dbReference>
<dbReference type="InterPro" id="IPR036390">
    <property type="entry name" value="WH_DNA-bd_sf"/>
</dbReference>
<sequence length="140" mass="15875">MHDDLRPLCERFLTAAELLGRRWTGIILRILLDGPCRFGELTERIGGISERVLSERLKELEAEGVIERHVDPGPPIRSEYRLTQKGQAFWKVFHELGQWAEQWADVKPTPKPEVKPAGRDAKKGADAKSARAAPRKRKTA</sequence>
<reference evidence="7" key="1">
    <citation type="submission" date="2018-09" db="EMBL/GenBank/DDBJ databases">
        <authorList>
            <person name="Livingstone P.G."/>
            <person name="Whitworth D.E."/>
        </authorList>
    </citation>
    <scope>NUCLEOTIDE SEQUENCE [LARGE SCALE GENOMIC DNA]</scope>
    <source>
        <strain evidence="7">CA054A</strain>
    </source>
</reference>
<dbReference type="GO" id="GO:0006355">
    <property type="term" value="P:regulation of DNA-templated transcription"/>
    <property type="evidence" value="ECO:0007669"/>
    <property type="project" value="UniProtKB-ARBA"/>
</dbReference>
<dbReference type="CDD" id="cd00090">
    <property type="entry name" value="HTH_ARSR"/>
    <property type="match status" value="1"/>
</dbReference>
<comment type="caution">
    <text evidence="6">The sequence shown here is derived from an EMBL/GenBank/DDBJ whole genome shotgun (WGS) entry which is preliminary data.</text>
</comment>
<evidence type="ECO:0000256" key="4">
    <source>
        <dbReference type="SAM" id="MobiDB-lite"/>
    </source>
</evidence>
<dbReference type="SUPFAM" id="SSF46785">
    <property type="entry name" value="Winged helix' DNA-binding domain"/>
    <property type="match status" value="1"/>
</dbReference>
<dbReference type="Pfam" id="PF01638">
    <property type="entry name" value="HxlR"/>
    <property type="match status" value="1"/>
</dbReference>
<accession>A0A3A8II56</accession>
<dbReference type="EMBL" id="RAVZ01000184">
    <property type="protein sequence ID" value="RKG83132.1"/>
    <property type="molecule type" value="Genomic_DNA"/>
</dbReference>
<evidence type="ECO:0000256" key="3">
    <source>
        <dbReference type="ARBA" id="ARBA00023163"/>
    </source>
</evidence>
<feature type="compositionally biased region" description="Basic and acidic residues" evidence="4">
    <location>
        <begin position="108"/>
        <end position="129"/>
    </location>
</feature>
<dbReference type="OrthoDB" id="9800350at2"/>
<dbReference type="RefSeq" id="WP_120543051.1">
    <property type="nucleotide sequence ID" value="NZ_RAVZ01000184.1"/>
</dbReference>
<dbReference type="AlphaFoldDB" id="A0A3A8II56"/>
<dbReference type="PANTHER" id="PTHR33204">
    <property type="entry name" value="TRANSCRIPTIONAL REGULATOR, MARR FAMILY"/>
    <property type="match status" value="1"/>
</dbReference>
<keyword evidence="2" id="KW-0238">DNA-binding</keyword>
<dbReference type="PROSITE" id="PS51118">
    <property type="entry name" value="HTH_HXLR"/>
    <property type="match status" value="1"/>
</dbReference>
<name>A0A3A8II56_9BACT</name>
<proteinExistence type="predicted"/>
<dbReference type="GO" id="GO:0003677">
    <property type="term" value="F:DNA binding"/>
    <property type="evidence" value="ECO:0007669"/>
    <property type="project" value="UniProtKB-KW"/>
</dbReference>
<dbReference type="InterPro" id="IPR002577">
    <property type="entry name" value="HTH_HxlR"/>
</dbReference>
<keyword evidence="1" id="KW-0805">Transcription regulation</keyword>
<evidence type="ECO:0000313" key="7">
    <source>
        <dbReference type="Proteomes" id="UP000268094"/>
    </source>
</evidence>
<dbReference type="Proteomes" id="UP000268094">
    <property type="component" value="Unassembled WGS sequence"/>
</dbReference>
<dbReference type="PANTHER" id="PTHR33204:SF37">
    <property type="entry name" value="HTH-TYPE TRANSCRIPTIONAL REGULATOR YODB"/>
    <property type="match status" value="1"/>
</dbReference>
<feature type="region of interest" description="Disordered" evidence="4">
    <location>
        <begin position="104"/>
        <end position="140"/>
    </location>
</feature>
<evidence type="ECO:0000259" key="5">
    <source>
        <dbReference type="PROSITE" id="PS51118"/>
    </source>
</evidence>